<name>A0A4S8LVD3_DENBC</name>
<organism evidence="2 3">
    <name type="scientific">Dendrothele bispora (strain CBS 962.96)</name>
    <dbReference type="NCBI Taxonomy" id="1314807"/>
    <lineage>
        <taxon>Eukaryota</taxon>
        <taxon>Fungi</taxon>
        <taxon>Dikarya</taxon>
        <taxon>Basidiomycota</taxon>
        <taxon>Agaricomycotina</taxon>
        <taxon>Agaricomycetes</taxon>
        <taxon>Agaricomycetidae</taxon>
        <taxon>Agaricales</taxon>
        <taxon>Agaricales incertae sedis</taxon>
        <taxon>Dendrothele</taxon>
    </lineage>
</organism>
<feature type="compositionally biased region" description="Polar residues" evidence="1">
    <location>
        <begin position="232"/>
        <end position="244"/>
    </location>
</feature>
<keyword evidence="3" id="KW-1185">Reference proteome</keyword>
<gene>
    <name evidence="2" type="ORF">K435DRAFT_861618</name>
</gene>
<reference evidence="2 3" key="1">
    <citation type="journal article" date="2019" name="Nat. Ecol. Evol.">
        <title>Megaphylogeny resolves global patterns of mushroom evolution.</title>
        <authorList>
            <person name="Varga T."/>
            <person name="Krizsan K."/>
            <person name="Foldi C."/>
            <person name="Dima B."/>
            <person name="Sanchez-Garcia M."/>
            <person name="Sanchez-Ramirez S."/>
            <person name="Szollosi G.J."/>
            <person name="Szarkandi J.G."/>
            <person name="Papp V."/>
            <person name="Albert L."/>
            <person name="Andreopoulos W."/>
            <person name="Angelini C."/>
            <person name="Antonin V."/>
            <person name="Barry K.W."/>
            <person name="Bougher N.L."/>
            <person name="Buchanan P."/>
            <person name="Buyck B."/>
            <person name="Bense V."/>
            <person name="Catcheside P."/>
            <person name="Chovatia M."/>
            <person name="Cooper J."/>
            <person name="Damon W."/>
            <person name="Desjardin D."/>
            <person name="Finy P."/>
            <person name="Geml J."/>
            <person name="Haridas S."/>
            <person name="Hughes K."/>
            <person name="Justo A."/>
            <person name="Karasinski D."/>
            <person name="Kautmanova I."/>
            <person name="Kiss B."/>
            <person name="Kocsube S."/>
            <person name="Kotiranta H."/>
            <person name="LaButti K.M."/>
            <person name="Lechner B.E."/>
            <person name="Liimatainen K."/>
            <person name="Lipzen A."/>
            <person name="Lukacs Z."/>
            <person name="Mihaltcheva S."/>
            <person name="Morgado L.N."/>
            <person name="Niskanen T."/>
            <person name="Noordeloos M.E."/>
            <person name="Ohm R.A."/>
            <person name="Ortiz-Santana B."/>
            <person name="Ovrebo C."/>
            <person name="Racz N."/>
            <person name="Riley R."/>
            <person name="Savchenko A."/>
            <person name="Shiryaev A."/>
            <person name="Soop K."/>
            <person name="Spirin V."/>
            <person name="Szebenyi C."/>
            <person name="Tomsovsky M."/>
            <person name="Tulloss R.E."/>
            <person name="Uehling J."/>
            <person name="Grigoriev I.V."/>
            <person name="Vagvolgyi C."/>
            <person name="Papp T."/>
            <person name="Martin F.M."/>
            <person name="Miettinen O."/>
            <person name="Hibbett D.S."/>
            <person name="Nagy L.G."/>
        </authorList>
    </citation>
    <scope>NUCLEOTIDE SEQUENCE [LARGE SCALE GENOMIC DNA]</scope>
    <source>
        <strain evidence="2 3">CBS 962.96</strain>
    </source>
</reference>
<evidence type="ECO:0000313" key="3">
    <source>
        <dbReference type="Proteomes" id="UP000297245"/>
    </source>
</evidence>
<evidence type="ECO:0000313" key="2">
    <source>
        <dbReference type="EMBL" id="THU93311.1"/>
    </source>
</evidence>
<dbReference type="AlphaFoldDB" id="A0A4S8LVD3"/>
<accession>A0A4S8LVD3</accession>
<evidence type="ECO:0000256" key="1">
    <source>
        <dbReference type="SAM" id="MobiDB-lite"/>
    </source>
</evidence>
<dbReference type="OrthoDB" id="2546621at2759"/>
<protein>
    <submittedName>
        <fullName evidence="2">Uncharacterized protein</fullName>
    </submittedName>
</protein>
<proteinExistence type="predicted"/>
<sequence length="251" mass="27409">MSSQNETLPKAEIKLVGNIPKGPSLILASGDAGKYWAKGVKLNEQAGAVMVNNIQVGLVFTPSWTNSTIIISETFTRLPMNYMYDYAKFLLNELKPSSASLLDVYPAPTYISPEPIAIQDAPIRYLSTSSVDSTIESNAQPLSPPNIIHTSTSASLLSLIGFMGLLKGNLFLLPFPRIPAPPPKTLQHSDFSHLSEDEYQWSESFMNTAQKLLFHAVDEEVTEAWHAPKNSHLPTPSSKVSSTVGEGGMYI</sequence>
<feature type="region of interest" description="Disordered" evidence="1">
    <location>
        <begin position="228"/>
        <end position="251"/>
    </location>
</feature>
<dbReference type="Proteomes" id="UP000297245">
    <property type="component" value="Unassembled WGS sequence"/>
</dbReference>
<dbReference type="EMBL" id="ML179252">
    <property type="protein sequence ID" value="THU93311.1"/>
    <property type="molecule type" value="Genomic_DNA"/>
</dbReference>